<dbReference type="Gene3D" id="3.40.50.300">
    <property type="entry name" value="P-loop containing nucleotide triphosphate hydrolases"/>
    <property type="match status" value="1"/>
</dbReference>
<evidence type="ECO:0000256" key="5">
    <source>
        <dbReference type="HAMAP-Rule" id="MF_00376"/>
    </source>
</evidence>
<keyword evidence="4 5" id="KW-0173">Coenzyme A biosynthesis</keyword>
<dbReference type="Proteomes" id="UP000238034">
    <property type="component" value="Unassembled WGS sequence"/>
</dbReference>
<dbReference type="NCBIfam" id="TIGR00152">
    <property type="entry name" value="dephospho-CoA kinase"/>
    <property type="match status" value="1"/>
</dbReference>
<dbReference type="GO" id="GO:0005737">
    <property type="term" value="C:cytoplasm"/>
    <property type="evidence" value="ECO:0007669"/>
    <property type="project" value="UniProtKB-SubCell"/>
</dbReference>
<name>A0A2T0UC97_9SPHI</name>
<dbReference type="SUPFAM" id="SSF52540">
    <property type="entry name" value="P-loop containing nucleoside triphosphate hydrolases"/>
    <property type="match status" value="1"/>
</dbReference>
<evidence type="ECO:0000256" key="4">
    <source>
        <dbReference type="ARBA" id="ARBA00022993"/>
    </source>
</evidence>
<dbReference type="EMBL" id="PVTH01000001">
    <property type="protein sequence ID" value="PRY55437.1"/>
    <property type="molecule type" value="Genomic_DNA"/>
</dbReference>
<dbReference type="Pfam" id="PF01121">
    <property type="entry name" value="CoaE"/>
    <property type="match status" value="1"/>
</dbReference>
<comment type="similarity">
    <text evidence="1 5">Belongs to the CoaE family.</text>
</comment>
<keyword evidence="5 7" id="KW-0418">Kinase</keyword>
<protein>
    <recommendedName>
        <fullName evidence="5 6">Dephospho-CoA kinase</fullName>
        <ecNumber evidence="5 6">2.7.1.24</ecNumber>
    </recommendedName>
    <alternativeName>
        <fullName evidence="5">Dephosphocoenzyme A kinase</fullName>
    </alternativeName>
</protein>
<evidence type="ECO:0000256" key="6">
    <source>
        <dbReference type="NCBIfam" id="TIGR00152"/>
    </source>
</evidence>
<comment type="catalytic activity">
    <reaction evidence="5">
        <text>3'-dephospho-CoA + ATP = ADP + CoA + H(+)</text>
        <dbReference type="Rhea" id="RHEA:18245"/>
        <dbReference type="ChEBI" id="CHEBI:15378"/>
        <dbReference type="ChEBI" id="CHEBI:30616"/>
        <dbReference type="ChEBI" id="CHEBI:57287"/>
        <dbReference type="ChEBI" id="CHEBI:57328"/>
        <dbReference type="ChEBI" id="CHEBI:456216"/>
        <dbReference type="EC" id="2.7.1.24"/>
    </reaction>
</comment>
<dbReference type="GO" id="GO:0004140">
    <property type="term" value="F:dephospho-CoA kinase activity"/>
    <property type="evidence" value="ECO:0007669"/>
    <property type="project" value="UniProtKB-UniRule"/>
</dbReference>
<comment type="pathway">
    <text evidence="5">Cofactor biosynthesis; coenzyme A biosynthesis; CoA from (R)-pantothenate: step 5/5.</text>
</comment>
<dbReference type="PANTHER" id="PTHR10695">
    <property type="entry name" value="DEPHOSPHO-COA KINASE-RELATED"/>
    <property type="match status" value="1"/>
</dbReference>
<comment type="function">
    <text evidence="5">Catalyzes the phosphorylation of the 3'-hydroxyl group of dephosphocoenzyme A to form coenzyme A.</text>
</comment>
<evidence type="ECO:0000256" key="3">
    <source>
        <dbReference type="ARBA" id="ARBA00022840"/>
    </source>
</evidence>
<reference evidence="7 8" key="1">
    <citation type="submission" date="2018-03" db="EMBL/GenBank/DDBJ databases">
        <title>Genomic Encyclopedia of Type Strains, Phase III (KMG-III): the genomes of soil and plant-associated and newly described type strains.</title>
        <authorList>
            <person name="Whitman W."/>
        </authorList>
    </citation>
    <scope>NUCLEOTIDE SEQUENCE [LARGE SCALE GENOMIC DNA]</scope>
    <source>
        <strain evidence="7 8">CGMCC 1.9313</strain>
    </source>
</reference>
<dbReference type="InterPro" id="IPR001977">
    <property type="entry name" value="Depp_CoAkinase"/>
</dbReference>
<feature type="binding site" evidence="5">
    <location>
        <begin position="11"/>
        <end position="16"/>
    </location>
    <ligand>
        <name>ATP</name>
        <dbReference type="ChEBI" id="CHEBI:30616"/>
    </ligand>
</feature>
<dbReference type="CDD" id="cd02022">
    <property type="entry name" value="DPCK"/>
    <property type="match status" value="1"/>
</dbReference>
<dbReference type="GO" id="GO:0005524">
    <property type="term" value="F:ATP binding"/>
    <property type="evidence" value="ECO:0007669"/>
    <property type="project" value="UniProtKB-UniRule"/>
</dbReference>
<dbReference type="EC" id="2.7.1.24" evidence="5 6"/>
<keyword evidence="2 5" id="KW-0547">Nucleotide-binding</keyword>
<dbReference type="GO" id="GO:0015937">
    <property type="term" value="P:coenzyme A biosynthetic process"/>
    <property type="evidence" value="ECO:0007669"/>
    <property type="project" value="UniProtKB-UniRule"/>
</dbReference>
<evidence type="ECO:0000313" key="7">
    <source>
        <dbReference type="EMBL" id="PRY55437.1"/>
    </source>
</evidence>
<evidence type="ECO:0000313" key="8">
    <source>
        <dbReference type="Proteomes" id="UP000238034"/>
    </source>
</evidence>
<keyword evidence="5" id="KW-0808">Transferase</keyword>
<proteinExistence type="inferred from homology"/>
<organism evidence="7 8">
    <name type="scientific">Arcticibacter pallidicorallinus</name>
    <dbReference type="NCBI Taxonomy" id="1259464"/>
    <lineage>
        <taxon>Bacteria</taxon>
        <taxon>Pseudomonadati</taxon>
        <taxon>Bacteroidota</taxon>
        <taxon>Sphingobacteriia</taxon>
        <taxon>Sphingobacteriales</taxon>
        <taxon>Sphingobacteriaceae</taxon>
        <taxon>Arcticibacter</taxon>
    </lineage>
</organism>
<keyword evidence="3 5" id="KW-0067">ATP-binding</keyword>
<keyword evidence="5" id="KW-0963">Cytoplasm</keyword>
<dbReference type="PROSITE" id="PS51219">
    <property type="entry name" value="DPCK"/>
    <property type="match status" value="1"/>
</dbReference>
<sequence length="201" mass="22404">MLKIGITGGIGSGKTTVCRIFELLGVAVYYADVRAKMLMQTDLELIEGIKMAFGKEAYNGLVLNRAFLGAIVFNNAERLQQLNGLVHPAVFRDFDTWSLKQKGLYVLKEAAILFESGSSKDCAYTILVKSPVDLRTSRVMLRDGISKADVIKRMDKQMSDEEKDKLASFVILNDEVQLVIPQVLALHNQITDLALINNDHR</sequence>
<dbReference type="HAMAP" id="MF_00376">
    <property type="entry name" value="Dephospho_CoA_kinase"/>
    <property type="match status" value="1"/>
</dbReference>
<dbReference type="RefSeq" id="WP_106290847.1">
    <property type="nucleotide sequence ID" value="NZ_PVTH01000001.1"/>
</dbReference>
<comment type="caution">
    <text evidence="7">The sequence shown here is derived from an EMBL/GenBank/DDBJ whole genome shotgun (WGS) entry which is preliminary data.</text>
</comment>
<dbReference type="AlphaFoldDB" id="A0A2T0UC97"/>
<dbReference type="OrthoDB" id="9812943at2"/>
<evidence type="ECO:0000256" key="1">
    <source>
        <dbReference type="ARBA" id="ARBA00009018"/>
    </source>
</evidence>
<keyword evidence="8" id="KW-1185">Reference proteome</keyword>
<dbReference type="PANTHER" id="PTHR10695:SF46">
    <property type="entry name" value="BIFUNCTIONAL COENZYME A SYNTHASE-RELATED"/>
    <property type="match status" value="1"/>
</dbReference>
<accession>A0A2T0UC97</accession>
<gene>
    <name evidence="5" type="primary">coaE</name>
    <name evidence="7" type="ORF">B0I27_101407</name>
</gene>
<comment type="subcellular location">
    <subcellularLocation>
        <location evidence="5">Cytoplasm</location>
    </subcellularLocation>
</comment>
<dbReference type="UniPathway" id="UPA00241">
    <property type="reaction ID" value="UER00356"/>
</dbReference>
<dbReference type="InterPro" id="IPR027417">
    <property type="entry name" value="P-loop_NTPase"/>
</dbReference>
<evidence type="ECO:0000256" key="2">
    <source>
        <dbReference type="ARBA" id="ARBA00022741"/>
    </source>
</evidence>